<dbReference type="InterPro" id="IPR036844">
    <property type="entry name" value="Hint_dom_sf"/>
</dbReference>
<feature type="compositionally biased region" description="Low complexity" evidence="1">
    <location>
        <begin position="811"/>
        <end position="825"/>
    </location>
</feature>
<feature type="region of interest" description="Disordered" evidence="1">
    <location>
        <begin position="811"/>
        <end position="830"/>
    </location>
</feature>
<dbReference type="InterPro" id="IPR028905">
    <property type="entry name" value="Tox-REase-3_dom"/>
</dbReference>
<dbReference type="Pfam" id="PF03752">
    <property type="entry name" value="ALF"/>
    <property type="match status" value="7"/>
</dbReference>
<feature type="domain" description="Tox-REase-3" evidence="2">
    <location>
        <begin position="1297"/>
        <end position="1389"/>
    </location>
</feature>
<protein>
    <recommendedName>
        <fullName evidence="2">Tox-REase-3 domain-containing protein</fullName>
    </recommendedName>
</protein>
<evidence type="ECO:0000259" key="2">
    <source>
        <dbReference type="Pfam" id="PF15647"/>
    </source>
</evidence>
<dbReference type="OrthoDB" id="3598147at2"/>
<dbReference type="Gene3D" id="2.170.16.10">
    <property type="entry name" value="Hedgehog/Intein (Hint) domain"/>
    <property type="match status" value="1"/>
</dbReference>
<dbReference type="SUPFAM" id="SSF51294">
    <property type="entry name" value="Hedgehog/intein (Hint) domain"/>
    <property type="match status" value="1"/>
</dbReference>
<proteinExistence type="predicted"/>
<organism evidence="3 4">
    <name type="scientific">Amycolatopsis balhimycina DSM 5908</name>
    <dbReference type="NCBI Taxonomy" id="1081091"/>
    <lineage>
        <taxon>Bacteria</taxon>
        <taxon>Bacillati</taxon>
        <taxon>Actinomycetota</taxon>
        <taxon>Actinomycetes</taxon>
        <taxon>Pseudonocardiales</taxon>
        <taxon>Pseudonocardiaceae</taxon>
        <taxon>Amycolatopsis</taxon>
    </lineage>
</organism>
<dbReference type="PANTHER" id="PTHR23242">
    <property type="entry name" value="TRANSCRIPTION FACTOR HOXA13"/>
    <property type="match status" value="1"/>
</dbReference>
<dbReference type="Pfam" id="PF07591">
    <property type="entry name" value="PT-HINT"/>
    <property type="match status" value="1"/>
</dbReference>
<evidence type="ECO:0000256" key="1">
    <source>
        <dbReference type="SAM" id="MobiDB-lite"/>
    </source>
</evidence>
<dbReference type="InterPro" id="IPR005506">
    <property type="entry name" value="DUF312_ALF"/>
</dbReference>
<sequence length="1405" mass="142176">MTVALAAGGVAVPVASAVASPARPALAQTTSSSAAGSDRARVALLWRVGGPATKRDAELALLGTDADVTRFLTTLKDTDVSIDRSVQVSRMMSAGGPATRSAGQQALDAGTDDALKTFLDAGWETPHGVDLSLRVSQVMSAGGAEVRKAGQQALDAGTDDALKTFLDSGWQVPFEIDQTVKVSRARSAGGPEVKRAGQQALDAGTLDALNQFLTIDLPVAQARDAETASIAQLVATAKAASEQAATQTQQAKAESDRAVTEAAAAQKAAQQAKDAAAAAQGNAGEATDAANRAAYAADQAAITARRAIGAANAATAAAHTAAVAASRAATAASQAGKAASHAYDAAAAALGDRTKAADANAAAQTARDAAQSATTAADAARSARTASQQAKVAGQAATDAANQSRTAAQAATDAANASAAAGADARQAQAAAAKARAQAARAVAAAQASQSWADQAGTAAGQAADAADAAAANATAAANAAADAAVFAGNAADAARKATDHANAATAAATTAGTAAQQASQIAQVAGKADDDRIALAGQQADDAAFAASAAYAARRITPRWDLDQASIWDAETNRLIAEATAPGTARATVISDARKVALKLADTGGSWVKAASLTAVAATDDEVVDFITTGLNAAAGQDDRVILKQLSDAGTAGFKTAATTALAGSDTDVRNFLRSRDYPGRLQDDTLQVSQIMSAARAAGRTVVVQHGQTALDAGTDKALRDFLDTEQYVSLQIDDKVKVAQVQSAARAAGAREVVAGAQAALDGPPTLTREFLAVGQFTAARRDQNTAAHNNAVESLLAQATSAAASAAHDANEAQAAAARARNSAEEATHYADEAGIAATRAADAANQAQAAADRAAASAQQAQASANTAASAAASATAAADRAGRSAASAAHSAADAAGYARDAAKYAHDAYNAAVDAGKSAKEASDAAHAAWEAVARKVETEKQQVIEQRKQACQPAMRPASSLAGYSTEDCILLLTGTQADKDRILHHLQDLCHQLNPHGSGLKENLCLQPYNLFNANFQARYPDGLPNGGGDPVNDIFLFIGITLLTAACEGICDVLALLGGAGAELGAVDGLETSAAIAEAMAEGKSAFEVLGAEINAELGQMERLALETDAEFAEITESAEDIGGIICRGNSFAAGTRVLMADGTSKPIEDVRTGDRVANAEPGSPVLQQHPVDAVHVTADDTDFDDVTVATPQGSARITVTAYHLFWDTTAHAWTPAAALAAGTQLDSPHGGHVAVVGNRRYVGSGSTYNLTINSVHTYYVEAGGVPVLVHNDDGNGCINGGLGALIKNNKPDPAADALAEKIGGVSRVKFANDPKGREIDVVSDTYIAESKPAGLQIGSSWRKQAKSTFAFAIRAGRTPYFHFAGPPDPEVIAKLAEYGERYGVNYVVDIGPLG</sequence>
<keyword evidence="4" id="KW-1185">Reference proteome</keyword>
<dbReference type="Pfam" id="PF15647">
    <property type="entry name" value="Tox-REase-3"/>
    <property type="match status" value="1"/>
</dbReference>
<accession>A0A428WSK3</accession>
<dbReference type="CDD" id="cd00081">
    <property type="entry name" value="Hint"/>
    <property type="match status" value="1"/>
</dbReference>
<evidence type="ECO:0000313" key="3">
    <source>
        <dbReference type="EMBL" id="RSM46042.1"/>
    </source>
</evidence>
<comment type="caution">
    <text evidence="3">The sequence shown here is derived from an EMBL/GenBank/DDBJ whole genome shotgun (WGS) entry which is preliminary data.</text>
</comment>
<reference evidence="3 4" key="1">
    <citation type="submission" date="2018-05" db="EMBL/GenBank/DDBJ databases">
        <title>Evolution of GPA BGCs.</title>
        <authorList>
            <person name="Waglechner N."/>
            <person name="Wright G.D."/>
        </authorList>
    </citation>
    <scope>NUCLEOTIDE SEQUENCE [LARGE SCALE GENOMIC DNA]</scope>
    <source>
        <strain evidence="3 4">DSM 5908</strain>
    </source>
</reference>
<name>A0A428WSK3_AMYBA</name>
<dbReference type="RefSeq" id="WP_125591607.1">
    <property type="nucleotide sequence ID" value="NZ_QHHU01000014.1"/>
</dbReference>
<gene>
    <name evidence="3" type="ORF">DMA12_12210</name>
</gene>
<dbReference type="EMBL" id="QHHU01000014">
    <property type="protein sequence ID" value="RSM46042.1"/>
    <property type="molecule type" value="Genomic_DNA"/>
</dbReference>
<dbReference type="Proteomes" id="UP000286716">
    <property type="component" value="Unassembled WGS sequence"/>
</dbReference>
<dbReference type="PANTHER" id="PTHR23242:SF9">
    <property type="entry name" value="TRANSCRIPTION FACTOR HOXA13"/>
    <property type="match status" value="1"/>
</dbReference>
<evidence type="ECO:0000313" key="4">
    <source>
        <dbReference type="Proteomes" id="UP000286716"/>
    </source>
</evidence>